<dbReference type="Proteomes" id="UP001365542">
    <property type="component" value="Unassembled WGS sequence"/>
</dbReference>
<dbReference type="PANTHER" id="PTHR47657:SF7">
    <property type="entry name" value="STEROL REGULATORY ELEMENT-BINDING PROTEIN ECM22"/>
    <property type="match status" value="1"/>
</dbReference>
<evidence type="ECO:0000313" key="4">
    <source>
        <dbReference type="EMBL" id="KAK6523205.1"/>
    </source>
</evidence>
<organism evidence="4 5">
    <name type="scientific">Orbilia ellipsospora</name>
    <dbReference type="NCBI Taxonomy" id="2528407"/>
    <lineage>
        <taxon>Eukaryota</taxon>
        <taxon>Fungi</taxon>
        <taxon>Dikarya</taxon>
        <taxon>Ascomycota</taxon>
        <taxon>Pezizomycotina</taxon>
        <taxon>Orbiliomycetes</taxon>
        <taxon>Orbiliales</taxon>
        <taxon>Orbiliaceae</taxon>
        <taxon>Orbilia</taxon>
    </lineage>
</organism>
<dbReference type="EMBL" id="JAVHJO010000019">
    <property type="protein sequence ID" value="KAK6523205.1"/>
    <property type="molecule type" value="Genomic_DNA"/>
</dbReference>
<dbReference type="GO" id="GO:0000981">
    <property type="term" value="F:DNA-binding transcription factor activity, RNA polymerase II-specific"/>
    <property type="evidence" value="ECO:0007669"/>
    <property type="project" value="InterPro"/>
</dbReference>
<evidence type="ECO:0000313" key="5">
    <source>
        <dbReference type="Proteomes" id="UP001365542"/>
    </source>
</evidence>
<evidence type="ECO:0000259" key="3">
    <source>
        <dbReference type="PROSITE" id="PS50048"/>
    </source>
</evidence>
<feature type="region of interest" description="Disordered" evidence="2">
    <location>
        <begin position="181"/>
        <end position="231"/>
    </location>
</feature>
<dbReference type="PROSITE" id="PS00463">
    <property type="entry name" value="ZN2_CY6_FUNGAL_1"/>
    <property type="match status" value="1"/>
</dbReference>
<keyword evidence="5" id="KW-1185">Reference proteome</keyword>
<dbReference type="AlphaFoldDB" id="A0AAV9WTI7"/>
<dbReference type="SMART" id="SM00066">
    <property type="entry name" value="GAL4"/>
    <property type="match status" value="1"/>
</dbReference>
<feature type="region of interest" description="Disordered" evidence="2">
    <location>
        <begin position="52"/>
        <end position="98"/>
    </location>
</feature>
<dbReference type="PROSITE" id="PS50048">
    <property type="entry name" value="ZN2_CY6_FUNGAL_2"/>
    <property type="match status" value="1"/>
</dbReference>
<feature type="domain" description="Zn(2)-C6 fungal-type" evidence="3">
    <location>
        <begin position="27"/>
        <end position="57"/>
    </location>
</feature>
<feature type="compositionally biased region" description="Basic residues" evidence="2">
    <location>
        <begin position="16"/>
        <end position="25"/>
    </location>
</feature>
<evidence type="ECO:0000256" key="1">
    <source>
        <dbReference type="ARBA" id="ARBA00023242"/>
    </source>
</evidence>
<name>A0AAV9WTI7_9PEZI</name>
<protein>
    <recommendedName>
        <fullName evidence="3">Zn(2)-C6 fungal-type domain-containing protein</fullName>
    </recommendedName>
</protein>
<dbReference type="InterPro" id="IPR036864">
    <property type="entry name" value="Zn2-C6_fun-type_DNA-bd_sf"/>
</dbReference>
<gene>
    <name evidence="4" type="ORF">TWF694_006097</name>
</gene>
<feature type="region of interest" description="Disordered" evidence="2">
    <location>
        <begin position="1"/>
        <end position="25"/>
    </location>
</feature>
<dbReference type="PANTHER" id="PTHR47657">
    <property type="entry name" value="STEROL REGULATORY ELEMENT-BINDING PROTEIN ECM22"/>
    <property type="match status" value="1"/>
</dbReference>
<dbReference type="Pfam" id="PF00172">
    <property type="entry name" value="Zn_clus"/>
    <property type="match status" value="1"/>
</dbReference>
<keyword evidence="1" id="KW-0539">Nucleus</keyword>
<accession>A0AAV9WTI7</accession>
<dbReference type="CDD" id="cd00067">
    <property type="entry name" value="GAL4"/>
    <property type="match status" value="1"/>
</dbReference>
<dbReference type="GO" id="GO:0008270">
    <property type="term" value="F:zinc ion binding"/>
    <property type="evidence" value="ECO:0007669"/>
    <property type="project" value="InterPro"/>
</dbReference>
<proteinExistence type="predicted"/>
<dbReference type="Gene3D" id="4.10.240.10">
    <property type="entry name" value="Zn(2)-C6 fungal-type DNA-binding domain"/>
    <property type="match status" value="1"/>
</dbReference>
<evidence type="ECO:0000256" key="2">
    <source>
        <dbReference type="SAM" id="MobiDB-lite"/>
    </source>
</evidence>
<sequence>MSEAPDLLATSDQATRARRFHNKSRHGCKSCKERRIKCDEVQPKCSNCVRRGADCDYPPKVGDTQSGAETSLHEGSSQSHPPKRIRKSRKRDEPPTKTEFTFVDVQTPITRKRKCRHFIYYEGDEDVAPRGSPPNSVDGEVSRQLARAPVLSEAVEQALEQGQRLADIMLVSKDEPILLGENEYIPNPTEGEAEGSNRNRSQYLSRPESDPASPTSDLSISKWQSAPSTGLAQSTSGVRISLQDFHLISTYRNFTCLTFPYVTPATNPWKNLTFDLQFKQKPYLYHTTLALTGAHLRYLQGVATPSVSEVSHYVKALSSFRDTIAKTPGITAPTLQRGKPQSEIAVEATGLFATSAMLGAYMWTTEVSEIHSWLIAKYSMSVGTREIIHNVWEGAAFDAFREAVGHSLKTVTTTLHEVIPIGQDEMRFPALEALATGKDPLQLLLMDAQDIQNDDSPIPDIYDYKYAWSDREECPYYDASNGAMVIDVGSLYRMATIITTLEKYCNSNLLSEEQMTALMRLIFMWPGLGCREILKSLKKRDKRIYLLLAYYYAAVVRVKQINTVSMEAMLDDTLGSGMLQDRGTEMLKAWWLMKSPRLLLRSIIEFLGKEWAKWLEWPLEVLKREEDSEMARLQDLWGPAMAGIAVT</sequence>
<dbReference type="SUPFAM" id="SSF57701">
    <property type="entry name" value="Zn2/Cys6 DNA-binding domain"/>
    <property type="match status" value="1"/>
</dbReference>
<reference evidence="4 5" key="1">
    <citation type="submission" date="2019-10" db="EMBL/GenBank/DDBJ databases">
        <authorList>
            <person name="Palmer J.M."/>
        </authorList>
    </citation>
    <scope>NUCLEOTIDE SEQUENCE [LARGE SCALE GENOMIC DNA]</scope>
    <source>
        <strain evidence="4 5">TWF694</strain>
    </source>
</reference>
<dbReference type="InterPro" id="IPR052400">
    <property type="entry name" value="Zn2-C6_fungal_TF"/>
</dbReference>
<comment type="caution">
    <text evidence="4">The sequence shown here is derived from an EMBL/GenBank/DDBJ whole genome shotgun (WGS) entry which is preliminary data.</text>
</comment>
<feature type="compositionally biased region" description="Polar residues" evidence="2">
    <location>
        <begin position="212"/>
        <end position="231"/>
    </location>
</feature>
<dbReference type="InterPro" id="IPR001138">
    <property type="entry name" value="Zn2Cys6_DnaBD"/>
</dbReference>
<feature type="compositionally biased region" description="Polar residues" evidence="2">
    <location>
        <begin position="63"/>
        <end position="80"/>
    </location>
</feature>